<comment type="caution">
    <text evidence="6">The sequence shown here is derived from an EMBL/GenBank/DDBJ whole genome shotgun (WGS) entry which is preliminary data.</text>
</comment>
<evidence type="ECO:0000313" key="7">
    <source>
        <dbReference type="Proteomes" id="UP000318834"/>
    </source>
</evidence>
<dbReference type="InterPro" id="IPR011611">
    <property type="entry name" value="PfkB_dom"/>
</dbReference>
<accession>A0A537IP95</accession>
<organism evidence="6 7">
    <name type="scientific">Candidatus Segetimicrobium genomatis</name>
    <dbReference type="NCBI Taxonomy" id="2569760"/>
    <lineage>
        <taxon>Bacteria</taxon>
        <taxon>Bacillati</taxon>
        <taxon>Candidatus Sysuimicrobiota</taxon>
        <taxon>Candidatus Sysuimicrobiia</taxon>
        <taxon>Candidatus Sysuimicrobiales</taxon>
        <taxon>Candidatus Segetimicrobiaceae</taxon>
        <taxon>Candidatus Segetimicrobium</taxon>
    </lineage>
</organism>
<dbReference type="PRINTS" id="PR00990">
    <property type="entry name" value="RIBOKINASE"/>
</dbReference>
<dbReference type="CDD" id="cd01166">
    <property type="entry name" value="KdgK"/>
    <property type="match status" value="1"/>
</dbReference>
<dbReference type="Gene3D" id="3.40.1190.20">
    <property type="match status" value="1"/>
</dbReference>
<evidence type="ECO:0000259" key="5">
    <source>
        <dbReference type="Pfam" id="PF00294"/>
    </source>
</evidence>
<proteinExistence type="inferred from homology"/>
<evidence type="ECO:0000256" key="3">
    <source>
        <dbReference type="ARBA" id="ARBA00022777"/>
    </source>
</evidence>
<dbReference type="EMBL" id="VBAP01000074">
    <property type="protein sequence ID" value="TMI73178.1"/>
    <property type="molecule type" value="Genomic_DNA"/>
</dbReference>
<dbReference type="InterPro" id="IPR002139">
    <property type="entry name" value="Ribo/fructo_kinase"/>
</dbReference>
<protein>
    <submittedName>
        <fullName evidence="6">Carbohydrate kinase family protein</fullName>
    </submittedName>
</protein>
<feature type="domain" description="Carbohydrate kinase PfkB" evidence="5">
    <location>
        <begin position="12"/>
        <end position="299"/>
    </location>
</feature>
<dbReference type="SUPFAM" id="SSF53613">
    <property type="entry name" value="Ribokinase-like"/>
    <property type="match status" value="1"/>
</dbReference>
<evidence type="ECO:0000313" key="6">
    <source>
        <dbReference type="EMBL" id="TMI73178.1"/>
    </source>
</evidence>
<dbReference type="Pfam" id="PF00294">
    <property type="entry name" value="PfkB"/>
    <property type="match status" value="1"/>
</dbReference>
<dbReference type="Proteomes" id="UP000318834">
    <property type="component" value="Unassembled WGS sequence"/>
</dbReference>
<dbReference type="GO" id="GO:0006796">
    <property type="term" value="P:phosphate-containing compound metabolic process"/>
    <property type="evidence" value="ECO:0007669"/>
    <property type="project" value="UniProtKB-ARBA"/>
</dbReference>
<dbReference type="PANTHER" id="PTHR10584:SF166">
    <property type="entry name" value="RIBOKINASE"/>
    <property type="match status" value="1"/>
</dbReference>
<gene>
    <name evidence="6" type="ORF">E6H05_10115</name>
</gene>
<dbReference type="GO" id="GO:0016301">
    <property type="term" value="F:kinase activity"/>
    <property type="evidence" value="ECO:0007669"/>
    <property type="project" value="UniProtKB-KW"/>
</dbReference>
<evidence type="ECO:0000256" key="2">
    <source>
        <dbReference type="ARBA" id="ARBA00022679"/>
    </source>
</evidence>
<comment type="similarity">
    <text evidence="1 4">Belongs to the carbohydrate kinase PfkB family.</text>
</comment>
<dbReference type="PROSITE" id="PS00584">
    <property type="entry name" value="PFKB_KINASES_2"/>
    <property type="match status" value="1"/>
</dbReference>
<dbReference type="PANTHER" id="PTHR10584">
    <property type="entry name" value="SUGAR KINASE"/>
    <property type="match status" value="1"/>
</dbReference>
<dbReference type="AlphaFoldDB" id="A0A537IP95"/>
<evidence type="ECO:0000256" key="4">
    <source>
        <dbReference type="RuleBase" id="RU003704"/>
    </source>
</evidence>
<reference evidence="6 7" key="1">
    <citation type="journal article" date="2019" name="Nat. Microbiol.">
        <title>Mediterranean grassland soil C-N compound turnover is dependent on rainfall and depth, and is mediated by genomically divergent microorganisms.</title>
        <authorList>
            <person name="Diamond S."/>
            <person name="Andeer P.F."/>
            <person name="Li Z."/>
            <person name="Crits-Christoph A."/>
            <person name="Burstein D."/>
            <person name="Anantharaman K."/>
            <person name="Lane K.R."/>
            <person name="Thomas B.C."/>
            <person name="Pan C."/>
            <person name="Northen T.R."/>
            <person name="Banfield J.F."/>
        </authorList>
    </citation>
    <scope>NUCLEOTIDE SEQUENCE [LARGE SCALE GENOMIC DNA]</scope>
    <source>
        <strain evidence="6">NP_8</strain>
    </source>
</reference>
<dbReference type="InterPro" id="IPR029056">
    <property type="entry name" value="Ribokinase-like"/>
</dbReference>
<sequence>MPAKRRAAHPEVIVAGSVYWDLIFFNLNQPPTLGEEVRTDRFTMTPGGGGSITAIGLARLGVRTQLRTYVGRDRLGQLLFDAMQREGLDLSGVKRHPTLGTAVSVAFSTTGDRGFLTYKGSAAETGELLRGWRWSAARHVHFAGMRPPFAPHVSLLEKLRHARITTSLDIGWNPEVYADPGFREIVKRVTIFMPSQRDAQWFTQRSDPREAVDALGTLVPVPVVKLGPGGAVGLAQGRPVAVPPPQVQMVDTTGAGDAFNAGFIWAFLRGEPVARCLAAGNICGAFSTRAAGGTQAFPTLREFRTALREASR</sequence>
<dbReference type="InterPro" id="IPR002173">
    <property type="entry name" value="Carboh/pur_kinase_PfkB_CS"/>
</dbReference>
<name>A0A537IP95_9BACT</name>
<keyword evidence="3 4" id="KW-0418">Kinase</keyword>
<keyword evidence="2 4" id="KW-0808">Transferase</keyword>
<evidence type="ECO:0000256" key="1">
    <source>
        <dbReference type="ARBA" id="ARBA00010688"/>
    </source>
</evidence>